<dbReference type="EMBL" id="AP019782">
    <property type="protein sequence ID" value="BBL72696.1"/>
    <property type="molecule type" value="Genomic_DNA"/>
</dbReference>
<feature type="domain" description="CBS" evidence="10">
    <location>
        <begin position="133"/>
        <end position="190"/>
    </location>
</feature>
<dbReference type="InterPro" id="IPR046342">
    <property type="entry name" value="CBS_dom_sf"/>
</dbReference>
<keyword evidence="4" id="KW-0460">Magnesium</keyword>
<protein>
    <recommendedName>
        <fullName evidence="8">Magnesium and cobalt efflux protein CorC</fullName>
    </recommendedName>
</protein>
<gene>
    <name evidence="11" type="ORF">MoryE10_33020</name>
</gene>
<dbReference type="PANTHER" id="PTHR22777">
    <property type="entry name" value="HEMOLYSIN-RELATED"/>
    <property type="match status" value="1"/>
</dbReference>
<dbReference type="Pfam" id="PF00571">
    <property type="entry name" value="CBS"/>
    <property type="match status" value="2"/>
</dbReference>
<dbReference type="SUPFAM" id="SSF56176">
    <property type="entry name" value="FAD-binding/transporter-associated domain-like"/>
    <property type="match status" value="1"/>
</dbReference>
<dbReference type="InterPro" id="IPR054115">
    <property type="entry name" value="CorC_N"/>
</dbReference>
<dbReference type="Proteomes" id="UP000824988">
    <property type="component" value="Chromosome"/>
</dbReference>
<evidence type="ECO:0000256" key="8">
    <source>
        <dbReference type="ARBA" id="ARBA00040729"/>
    </source>
</evidence>
<dbReference type="Gene3D" id="3.10.580.10">
    <property type="entry name" value="CBS-domain"/>
    <property type="match status" value="1"/>
</dbReference>
<dbReference type="PANTHER" id="PTHR22777:SF27">
    <property type="entry name" value="MAGNESIUM AND COBALT EFFLUX PROTEIN CORC"/>
    <property type="match status" value="1"/>
</dbReference>
<dbReference type="CDD" id="cd04590">
    <property type="entry name" value="CBS_pair_CorC_HlyC_assoc"/>
    <property type="match status" value="1"/>
</dbReference>
<organism evidence="11 12">
    <name type="scientific">Methylogaea oryzae</name>
    <dbReference type="NCBI Taxonomy" id="1295382"/>
    <lineage>
        <taxon>Bacteria</taxon>
        <taxon>Pseudomonadati</taxon>
        <taxon>Pseudomonadota</taxon>
        <taxon>Gammaproteobacteria</taxon>
        <taxon>Methylococcales</taxon>
        <taxon>Methylococcaceae</taxon>
        <taxon>Methylogaea</taxon>
    </lineage>
</organism>
<evidence type="ECO:0000313" key="11">
    <source>
        <dbReference type="EMBL" id="BBL72696.1"/>
    </source>
</evidence>
<dbReference type="FunFam" id="3.10.580.10:FF:000002">
    <property type="entry name" value="Magnesium/cobalt efflux protein CorC"/>
    <property type="match status" value="1"/>
</dbReference>
<evidence type="ECO:0000256" key="1">
    <source>
        <dbReference type="ARBA" id="ARBA00006337"/>
    </source>
</evidence>
<evidence type="ECO:0000256" key="7">
    <source>
        <dbReference type="ARBA" id="ARBA00037273"/>
    </source>
</evidence>
<dbReference type="InterPro" id="IPR036318">
    <property type="entry name" value="FAD-bd_PCMH-like_sf"/>
</dbReference>
<dbReference type="SMART" id="SM00116">
    <property type="entry name" value="CBS"/>
    <property type="match status" value="2"/>
</dbReference>
<keyword evidence="2" id="KW-0813">Transport</keyword>
<evidence type="ECO:0000256" key="9">
    <source>
        <dbReference type="PROSITE-ProRule" id="PRU00703"/>
    </source>
</evidence>
<reference evidence="11" key="1">
    <citation type="submission" date="2019-06" db="EMBL/GenBank/DDBJ databases">
        <title>Complete genome sequence of Methylogaea oryzae strain JCM16910.</title>
        <authorList>
            <person name="Asakawa S."/>
        </authorList>
    </citation>
    <scope>NUCLEOTIDE SEQUENCE</scope>
    <source>
        <strain evidence="11">E10</strain>
    </source>
</reference>
<keyword evidence="6" id="KW-0170">Cobalt</keyword>
<evidence type="ECO:0000259" key="10">
    <source>
        <dbReference type="PROSITE" id="PS51371"/>
    </source>
</evidence>
<dbReference type="GO" id="GO:0050660">
    <property type="term" value="F:flavin adenine dinucleotide binding"/>
    <property type="evidence" value="ECO:0007669"/>
    <property type="project" value="InterPro"/>
</dbReference>
<dbReference type="InterPro" id="IPR044751">
    <property type="entry name" value="Ion_transp-like_CBS"/>
</dbReference>
<keyword evidence="3" id="KW-0677">Repeat</keyword>
<dbReference type="InterPro" id="IPR016169">
    <property type="entry name" value="FAD-bd_PCMH_sub2"/>
</dbReference>
<evidence type="ECO:0000256" key="3">
    <source>
        <dbReference type="ARBA" id="ARBA00022737"/>
    </source>
</evidence>
<dbReference type="SMART" id="SM01091">
    <property type="entry name" value="CorC_HlyC"/>
    <property type="match status" value="1"/>
</dbReference>
<evidence type="ECO:0000256" key="4">
    <source>
        <dbReference type="ARBA" id="ARBA00022842"/>
    </source>
</evidence>
<comment type="similarity">
    <text evidence="1">Belongs to the UPF0053 family.</text>
</comment>
<dbReference type="Pfam" id="PF21917">
    <property type="entry name" value="NMB0537_N"/>
    <property type="match status" value="1"/>
</dbReference>
<dbReference type="InterPro" id="IPR000644">
    <property type="entry name" value="CBS_dom"/>
</dbReference>
<dbReference type="GO" id="GO:0005886">
    <property type="term" value="C:plasma membrane"/>
    <property type="evidence" value="ECO:0007669"/>
    <property type="project" value="TreeGrafter"/>
</dbReference>
<dbReference type="PROSITE" id="PS51371">
    <property type="entry name" value="CBS"/>
    <property type="match status" value="2"/>
</dbReference>
<accession>A0A8D4VRU3</accession>
<dbReference type="AlphaFoldDB" id="A0A8D4VRU3"/>
<dbReference type="InterPro" id="IPR005170">
    <property type="entry name" value="Transptr-assoc_dom"/>
</dbReference>
<dbReference type="KEGG" id="moz:MoryE10_33020"/>
<sequence length="287" mass="32799">MSDDQSHSSGETKTWVERFAQYLTGEPKDRQDLIDVLRDAQKRHLIEPEALSMIEGVFQMSELRVRDIMIPRAQMVVVPQDAELETLYPLIIETAHSRYPVIGEDRAEVVGVLLVKDLLAHGMKNPGILASELMRQAQFVPESKRLNVLLREFRSTRNHMAIVVDEYGNAAGLVTIEDVLEQIVGDIVDEYDFDNEDYILRRGENEYTVKALTPVEDFNEYFSADLSDEEFDTIGGLIVHQAARVPKRGDKITLGRYRFEVLRADNRRCHLLKLRVLDEPENEEGSG</sequence>
<dbReference type="Gene3D" id="3.30.465.10">
    <property type="match status" value="1"/>
</dbReference>
<dbReference type="Pfam" id="PF03471">
    <property type="entry name" value="CorC_HlyC"/>
    <property type="match status" value="1"/>
</dbReference>
<evidence type="ECO:0000256" key="5">
    <source>
        <dbReference type="ARBA" id="ARBA00023122"/>
    </source>
</evidence>
<comment type="function">
    <text evidence="7">Plays a role in the transport of magnesium and cobalt ions.</text>
</comment>
<evidence type="ECO:0000256" key="6">
    <source>
        <dbReference type="ARBA" id="ARBA00023285"/>
    </source>
</evidence>
<feature type="domain" description="CBS" evidence="10">
    <location>
        <begin position="69"/>
        <end position="131"/>
    </location>
</feature>
<evidence type="ECO:0000256" key="2">
    <source>
        <dbReference type="ARBA" id="ARBA00022448"/>
    </source>
</evidence>
<name>A0A8D4VRU3_9GAMM</name>
<evidence type="ECO:0000313" key="12">
    <source>
        <dbReference type="Proteomes" id="UP000824988"/>
    </source>
</evidence>
<keyword evidence="12" id="KW-1185">Reference proteome</keyword>
<proteinExistence type="inferred from homology"/>
<keyword evidence="5 9" id="KW-0129">CBS domain</keyword>
<dbReference type="SUPFAM" id="SSF54631">
    <property type="entry name" value="CBS-domain pair"/>
    <property type="match status" value="1"/>
</dbReference>
<dbReference type="RefSeq" id="WP_054774072.1">
    <property type="nucleotide sequence ID" value="NZ_AP019782.1"/>
</dbReference>